<sequence>MEAINDLHSKEYLIQKLKHFRDDFQDKIPPEVIHSSSPDNKFKARRGWFQMVAGHLSYSLEDGHIKDLALKEKVDGFLKWCVEGEFKKGGGERLTSQEDIEKANEVINSVLNSLSPTQPTT</sequence>
<reference evidence="1 2" key="1">
    <citation type="journal article" date="2016" name="Nat. Commun.">
        <title>Thousands of microbial genomes shed light on interconnected biogeochemical processes in an aquifer system.</title>
        <authorList>
            <person name="Anantharaman K."/>
            <person name="Brown C.T."/>
            <person name="Hug L.A."/>
            <person name="Sharon I."/>
            <person name="Castelle C.J."/>
            <person name="Probst A.J."/>
            <person name="Thomas B.C."/>
            <person name="Singh A."/>
            <person name="Wilkins M.J."/>
            <person name="Karaoz U."/>
            <person name="Brodie E.L."/>
            <person name="Williams K.H."/>
            <person name="Hubbard S.S."/>
            <person name="Banfield J.F."/>
        </authorList>
    </citation>
    <scope>NUCLEOTIDE SEQUENCE [LARGE SCALE GENOMIC DNA]</scope>
</reference>
<evidence type="ECO:0000313" key="2">
    <source>
        <dbReference type="Proteomes" id="UP000177091"/>
    </source>
</evidence>
<organism evidence="1 2">
    <name type="scientific">Candidatus Woesebacteria bacterium GWA1_42_12</name>
    <dbReference type="NCBI Taxonomy" id="1802472"/>
    <lineage>
        <taxon>Bacteria</taxon>
        <taxon>Candidatus Woeseibacteriota</taxon>
    </lineage>
</organism>
<protein>
    <submittedName>
        <fullName evidence="1">Uncharacterized protein</fullName>
    </submittedName>
</protein>
<proteinExistence type="predicted"/>
<dbReference type="Proteomes" id="UP000177091">
    <property type="component" value="Unassembled WGS sequence"/>
</dbReference>
<comment type="caution">
    <text evidence="1">The sequence shown here is derived from an EMBL/GenBank/DDBJ whole genome shotgun (WGS) entry which is preliminary data.</text>
</comment>
<gene>
    <name evidence="1" type="ORF">A2112_01895</name>
</gene>
<accession>A0A1F7WM14</accession>
<dbReference type="AlphaFoldDB" id="A0A1F7WM14"/>
<name>A0A1F7WM14_9BACT</name>
<evidence type="ECO:0000313" key="1">
    <source>
        <dbReference type="EMBL" id="OGM03587.1"/>
    </source>
</evidence>
<dbReference type="EMBL" id="MGFK01000034">
    <property type="protein sequence ID" value="OGM03587.1"/>
    <property type="molecule type" value="Genomic_DNA"/>
</dbReference>